<protein>
    <submittedName>
        <fullName evidence="2">Uncharacterized protein</fullName>
    </submittedName>
</protein>
<feature type="region of interest" description="Disordered" evidence="1">
    <location>
        <begin position="74"/>
        <end position="98"/>
    </location>
</feature>
<dbReference type="InterPro" id="IPR040290">
    <property type="entry name" value="Prot_E6-like"/>
</dbReference>
<proteinExistence type="predicted"/>
<evidence type="ECO:0000256" key="1">
    <source>
        <dbReference type="SAM" id="MobiDB-lite"/>
    </source>
</evidence>
<name>A0AAP0PTX5_9MAGN</name>
<feature type="region of interest" description="Disordered" evidence="1">
    <location>
        <begin position="113"/>
        <end position="142"/>
    </location>
</feature>
<comment type="caution">
    <text evidence="2">The sequence shown here is derived from an EMBL/GenBank/DDBJ whole genome shotgun (WGS) entry which is preliminary data.</text>
</comment>
<keyword evidence="3" id="KW-1185">Reference proteome</keyword>
<reference evidence="2 3" key="1">
    <citation type="submission" date="2024-01" db="EMBL/GenBank/DDBJ databases">
        <title>Genome assemblies of Stephania.</title>
        <authorList>
            <person name="Yang L."/>
        </authorList>
    </citation>
    <scope>NUCLEOTIDE SEQUENCE [LARGE SCALE GENOMIC DNA]</scope>
    <source>
        <strain evidence="2">QJT</strain>
        <tissue evidence="2">Leaf</tissue>
    </source>
</reference>
<evidence type="ECO:0000313" key="3">
    <source>
        <dbReference type="Proteomes" id="UP001417504"/>
    </source>
</evidence>
<dbReference type="EMBL" id="JBBNAE010000001">
    <property type="protein sequence ID" value="KAK9152861.1"/>
    <property type="molecule type" value="Genomic_DNA"/>
</dbReference>
<gene>
    <name evidence="2" type="ORF">Sjap_000341</name>
</gene>
<organism evidence="2 3">
    <name type="scientific">Stephania japonica</name>
    <dbReference type="NCBI Taxonomy" id="461633"/>
    <lineage>
        <taxon>Eukaryota</taxon>
        <taxon>Viridiplantae</taxon>
        <taxon>Streptophyta</taxon>
        <taxon>Embryophyta</taxon>
        <taxon>Tracheophyta</taxon>
        <taxon>Spermatophyta</taxon>
        <taxon>Magnoliopsida</taxon>
        <taxon>Ranunculales</taxon>
        <taxon>Menispermaceae</taxon>
        <taxon>Menispermoideae</taxon>
        <taxon>Cissampelideae</taxon>
        <taxon>Stephania</taxon>
    </lineage>
</organism>
<dbReference type="PANTHER" id="PTHR35274:SF5">
    <property type="entry name" value="PROTEIN E6-LIKE"/>
    <property type="match status" value="1"/>
</dbReference>
<feature type="region of interest" description="Disordered" evidence="1">
    <location>
        <begin position="1"/>
        <end position="31"/>
    </location>
</feature>
<dbReference type="Proteomes" id="UP001417504">
    <property type="component" value="Unassembled WGS sequence"/>
</dbReference>
<dbReference type="AlphaFoldDB" id="A0AAP0PTX5"/>
<sequence length="300" mass="34970">MEFSKDNFNGRNNNEGKTENLGLGETTWTGNEEMKSNYNANYEEMNNEELQNNLFGRKQHGMSDTKFVENGRNFHNLDKETNPLNKYQPTERTGLTSNTIDDDEYKQFDLGSTTSQETREHNYEGRSSLVNRNQPQREKQGMSDTRFMENGRYFYNPNMDANQHNEYWPRESIDNVGEHKAQQFEVIDAILRENGDDDEDEENMDNVVGKNQAQQMERKGMSDTRFMENGRYFYDPSNVNYNTNGGKPVGEDQGVFGSTRGMNLRSEESKGNYYVNNADEFDNAEEEYRYQVGNPEEYQP</sequence>
<feature type="compositionally biased region" description="Polar residues" evidence="1">
    <location>
        <begin position="82"/>
        <end position="98"/>
    </location>
</feature>
<evidence type="ECO:0000313" key="2">
    <source>
        <dbReference type="EMBL" id="KAK9152861.1"/>
    </source>
</evidence>
<accession>A0AAP0PTX5</accession>
<dbReference type="PANTHER" id="PTHR35274">
    <property type="entry name" value="E6-LIKE PROTEIN"/>
    <property type="match status" value="1"/>
</dbReference>
<feature type="compositionally biased region" description="Polar residues" evidence="1">
    <location>
        <begin position="1"/>
        <end position="15"/>
    </location>
</feature>